<keyword evidence="3" id="KW-1185">Reference proteome</keyword>
<organism evidence="2 3">
    <name type="scientific">Nonomuraea dietziae</name>
    <dbReference type="NCBI Taxonomy" id="65515"/>
    <lineage>
        <taxon>Bacteria</taxon>
        <taxon>Bacillati</taxon>
        <taxon>Actinomycetota</taxon>
        <taxon>Actinomycetes</taxon>
        <taxon>Streptosporangiales</taxon>
        <taxon>Streptosporangiaceae</taxon>
        <taxon>Nonomuraea</taxon>
    </lineage>
</organism>
<evidence type="ECO:0008006" key="4">
    <source>
        <dbReference type="Google" id="ProtNLM"/>
    </source>
</evidence>
<sequence>MALSERERQVLDGIARQFAADDPALARSFSEHGKGPVTAERIAGRWDAWPAALIAVCLALFAVVLILSGSPQA</sequence>
<evidence type="ECO:0000256" key="1">
    <source>
        <dbReference type="SAM" id="Phobius"/>
    </source>
</evidence>
<dbReference type="Pfam" id="PF11239">
    <property type="entry name" value="DUF3040"/>
    <property type="match status" value="1"/>
</dbReference>
<dbReference type="GeneID" id="95394199"/>
<comment type="caution">
    <text evidence="2">The sequence shown here is derived from an EMBL/GenBank/DDBJ whole genome shotgun (WGS) entry which is preliminary data.</text>
</comment>
<reference evidence="2 3" key="1">
    <citation type="submission" date="2020-08" db="EMBL/GenBank/DDBJ databases">
        <title>Sequencing the genomes of 1000 actinobacteria strains.</title>
        <authorList>
            <person name="Klenk H.-P."/>
        </authorList>
    </citation>
    <scope>NUCLEOTIDE SEQUENCE [LARGE SCALE GENOMIC DNA]</scope>
    <source>
        <strain evidence="2 3">DSM 44320</strain>
    </source>
</reference>
<gene>
    <name evidence="2" type="ORF">FHR33_008010</name>
</gene>
<proteinExistence type="predicted"/>
<dbReference type="InterPro" id="IPR021401">
    <property type="entry name" value="DUF3040"/>
</dbReference>
<dbReference type="EMBL" id="JACIBV010000001">
    <property type="protein sequence ID" value="MBB3732150.1"/>
    <property type="molecule type" value="Genomic_DNA"/>
</dbReference>
<evidence type="ECO:0000313" key="3">
    <source>
        <dbReference type="Proteomes" id="UP000579945"/>
    </source>
</evidence>
<name>A0A7W5VHH6_9ACTN</name>
<dbReference type="RefSeq" id="WP_183658955.1">
    <property type="nucleotide sequence ID" value="NZ_BAAAXX010000033.1"/>
</dbReference>
<dbReference type="Proteomes" id="UP000579945">
    <property type="component" value="Unassembled WGS sequence"/>
</dbReference>
<keyword evidence="1" id="KW-0812">Transmembrane</keyword>
<keyword evidence="1" id="KW-1133">Transmembrane helix</keyword>
<dbReference type="AlphaFoldDB" id="A0A7W5VHH6"/>
<feature type="transmembrane region" description="Helical" evidence="1">
    <location>
        <begin position="48"/>
        <end position="67"/>
    </location>
</feature>
<protein>
    <recommendedName>
        <fullName evidence="4">DUF3040 domain-containing protein</fullName>
    </recommendedName>
</protein>
<accession>A0A7W5VHH6</accession>
<keyword evidence="1" id="KW-0472">Membrane</keyword>
<evidence type="ECO:0000313" key="2">
    <source>
        <dbReference type="EMBL" id="MBB3732150.1"/>
    </source>
</evidence>